<dbReference type="Proteomes" id="UP000007463">
    <property type="component" value="Chromosome"/>
</dbReference>
<dbReference type="STRING" id="755732.Fluta_3712"/>
<proteinExistence type="predicted"/>
<organism evidence="1 2">
    <name type="scientific">Fluviicola taffensis (strain DSM 16823 / NCIMB 13979 / RW262)</name>
    <dbReference type="NCBI Taxonomy" id="755732"/>
    <lineage>
        <taxon>Bacteria</taxon>
        <taxon>Pseudomonadati</taxon>
        <taxon>Bacteroidota</taxon>
        <taxon>Flavobacteriia</taxon>
        <taxon>Flavobacteriales</taxon>
        <taxon>Crocinitomicaceae</taxon>
        <taxon>Fluviicola</taxon>
    </lineage>
</organism>
<keyword evidence="2" id="KW-1185">Reference proteome</keyword>
<dbReference type="OrthoDB" id="342114at2"/>
<sequence length="119" mass="14180">MLNYIRENIDYAQEQAKQKLSLILDNLGYKLVTDLHNKEGIETRIYQWINLQSKHCIQLIWDGKENWFDLGEFQCTGNLDYLNATEILLVPIRRGKLLNRKKYINRKVEMLIEALKKIL</sequence>
<dbReference type="HOGENOM" id="CLU_2057925_0_0_10"/>
<name>F2IFG6_FLUTR</name>
<reference evidence="1 2" key="1">
    <citation type="journal article" date="2011" name="Stand. Genomic Sci.">
        <title>Complete genome sequence of the gliding freshwater bacterium Fluviicola taffensis type strain (RW262).</title>
        <authorList>
            <person name="Woyke T."/>
            <person name="Chertkov O."/>
            <person name="Lapidus A."/>
            <person name="Nolan M."/>
            <person name="Lucas S."/>
            <person name="Del Rio T.G."/>
            <person name="Tice H."/>
            <person name="Cheng J.F."/>
            <person name="Tapia R."/>
            <person name="Han C."/>
            <person name="Goodwin L."/>
            <person name="Pitluck S."/>
            <person name="Liolios K."/>
            <person name="Pagani I."/>
            <person name="Ivanova N."/>
            <person name="Huntemann M."/>
            <person name="Mavromatis K."/>
            <person name="Mikhailova N."/>
            <person name="Pati A."/>
            <person name="Chen A."/>
            <person name="Palaniappan K."/>
            <person name="Land M."/>
            <person name="Hauser L."/>
            <person name="Brambilla E.M."/>
            <person name="Rohde M."/>
            <person name="Mwirichia R."/>
            <person name="Sikorski J."/>
            <person name="Tindall B.J."/>
            <person name="Goker M."/>
            <person name="Bristow J."/>
            <person name="Eisen J.A."/>
            <person name="Markowitz V."/>
            <person name="Hugenholtz P."/>
            <person name="Klenk H.P."/>
            <person name="Kyrpides N.C."/>
        </authorList>
    </citation>
    <scope>NUCLEOTIDE SEQUENCE [LARGE SCALE GENOMIC DNA]</scope>
    <source>
        <strain evidence="2">DSM 16823 / RW262 / RW262</strain>
    </source>
</reference>
<gene>
    <name evidence="1" type="ordered locus">Fluta_3712</name>
</gene>
<reference evidence="2" key="2">
    <citation type="submission" date="2011-02" db="EMBL/GenBank/DDBJ databases">
        <title>The complete genome of Fluviicola taffensis DSM 16823.</title>
        <authorList>
            <consortium name="US DOE Joint Genome Institute (JGI-PGF)"/>
            <person name="Lucas S."/>
            <person name="Copeland A."/>
            <person name="Lapidus A."/>
            <person name="Bruce D."/>
            <person name="Goodwin L."/>
            <person name="Pitluck S."/>
            <person name="Kyrpides N."/>
            <person name="Mavromatis K."/>
            <person name="Ivanova N."/>
            <person name="Mikhailova N."/>
            <person name="Pagani I."/>
            <person name="Chertkov O."/>
            <person name="Detter J.C."/>
            <person name="Han C."/>
            <person name="Tapia R."/>
            <person name="Land M."/>
            <person name="Hauser L."/>
            <person name="Markowitz V."/>
            <person name="Cheng J.-F."/>
            <person name="Hugenholtz P."/>
            <person name="Woyke T."/>
            <person name="Wu D."/>
            <person name="Tindall B."/>
            <person name="Pomrenke H.G."/>
            <person name="Brambilla E."/>
            <person name="Klenk H.-P."/>
            <person name="Eisen J.A."/>
        </authorList>
    </citation>
    <scope>NUCLEOTIDE SEQUENCE [LARGE SCALE GENOMIC DNA]</scope>
    <source>
        <strain evidence="2">DSM 16823 / RW262 / RW262</strain>
    </source>
</reference>
<dbReference type="KEGG" id="fte:Fluta_3712"/>
<dbReference type="RefSeq" id="WP_013688443.1">
    <property type="nucleotide sequence ID" value="NC_015321.1"/>
</dbReference>
<dbReference type="AlphaFoldDB" id="F2IFG6"/>
<protein>
    <submittedName>
        <fullName evidence="1">Uncharacterized protein</fullName>
    </submittedName>
</protein>
<evidence type="ECO:0000313" key="2">
    <source>
        <dbReference type="Proteomes" id="UP000007463"/>
    </source>
</evidence>
<dbReference type="eggNOG" id="ENOG5031CT8">
    <property type="taxonomic scope" value="Bacteria"/>
</dbReference>
<dbReference type="EMBL" id="CP002542">
    <property type="protein sequence ID" value="AEA45680.1"/>
    <property type="molecule type" value="Genomic_DNA"/>
</dbReference>
<evidence type="ECO:0000313" key="1">
    <source>
        <dbReference type="EMBL" id="AEA45680.1"/>
    </source>
</evidence>
<accession>F2IFG6</accession>